<evidence type="ECO:0000256" key="4">
    <source>
        <dbReference type="ARBA" id="ARBA00023027"/>
    </source>
</evidence>
<dbReference type="STRING" id="1798409.A3I24_00805"/>
<dbReference type="GO" id="GO:0003951">
    <property type="term" value="F:NAD+ kinase activity"/>
    <property type="evidence" value="ECO:0007669"/>
    <property type="project" value="UniProtKB-UniRule"/>
</dbReference>
<feature type="active site" description="Proton acceptor" evidence="6">
    <location>
        <position position="55"/>
    </location>
</feature>
<dbReference type="Gene3D" id="2.60.200.30">
    <property type="entry name" value="Probable inorganic polyphosphate/atp-NAD kinase, domain 2"/>
    <property type="match status" value="1"/>
</dbReference>
<dbReference type="HAMAP" id="MF_00361">
    <property type="entry name" value="NAD_kinase"/>
    <property type="match status" value="1"/>
</dbReference>
<dbReference type="GO" id="GO:0046872">
    <property type="term" value="F:metal ion binding"/>
    <property type="evidence" value="ECO:0007669"/>
    <property type="project" value="UniProtKB-UniRule"/>
</dbReference>
<dbReference type="Gene3D" id="3.40.50.10330">
    <property type="entry name" value="Probable inorganic polyphosphate/atp-NAD kinase, domain 1"/>
    <property type="match status" value="1"/>
</dbReference>
<dbReference type="InterPro" id="IPR002504">
    <property type="entry name" value="NADK"/>
</dbReference>
<dbReference type="InterPro" id="IPR017438">
    <property type="entry name" value="ATP-NAD_kinase_N"/>
</dbReference>
<dbReference type="SUPFAM" id="SSF111331">
    <property type="entry name" value="NAD kinase/diacylglycerol kinase-like"/>
    <property type="match status" value="1"/>
</dbReference>
<keyword evidence="1 6" id="KW-0808">Transferase</keyword>
<keyword evidence="6" id="KW-0963">Cytoplasm</keyword>
<feature type="binding site" evidence="6">
    <location>
        <begin position="55"/>
        <end position="56"/>
    </location>
    <ligand>
        <name>NAD(+)</name>
        <dbReference type="ChEBI" id="CHEBI:57540"/>
    </ligand>
</feature>
<evidence type="ECO:0000313" key="8">
    <source>
        <dbReference type="Proteomes" id="UP000177690"/>
    </source>
</evidence>
<keyword evidence="3 6" id="KW-0521">NADP</keyword>
<dbReference type="AlphaFoldDB" id="A0A1G1ZUL4"/>
<evidence type="ECO:0000256" key="1">
    <source>
        <dbReference type="ARBA" id="ARBA00022679"/>
    </source>
</evidence>
<evidence type="ECO:0000313" key="7">
    <source>
        <dbReference type="EMBL" id="OGY68159.1"/>
    </source>
</evidence>
<evidence type="ECO:0000256" key="6">
    <source>
        <dbReference type="HAMAP-Rule" id="MF_00361"/>
    </source>
</evidence>
<feature type="binding site" evidence="6">
    <location>
        <begin position="169"/>
        <end position="174"/>
    </location>
    <ligand>
        <name>NAD(+)</name>
        <dbReference type="ChEBI" id="CHEBI:57540"/>
    </ligand>
</feature>
<sequence length="280" mass="31442">MKSNNRIISVGLFFRSDNDQAKVWDKKIRIWLKNNYPAIKIGDRKPTAVLALGGDGAILEAARRYQPSNSLILGLNLGTIGFLASIRDPNKFLLGINEFLQGNYRVTERMMIEAEIVRKRKKIIELTALNEIILQNLIGVSEVEVVVGGHPIQYVRGSGILVATATGSTGYNLSAHGPIVMPSIKCFIINEILDHNLPTPSIVVDASEKIHLNVKHFRKRGLFSLNKKPIDMFLSADGESIVPLLENDRIVIRRSKRLVKFAELESNYFFKSLQEKFAFK</sequence>
<protein>
    <recommendedName>
        <fullName evidence="6">NAD kinase</fullName>
        <ecNumber evidence="6">2.7.1.23</ecNumber>
    </recommendedName>
    <alternativeName>
        <fullName evidence="6">ATP-dependent NAD kinase</fullName>
    </alternativeName>
</protein>
<organism evidence="7 8">
    <name type="scientific">Candidatus Harrisonbacteria bacterium RIFCSPLOWO2_02_FULL_41_13b</name>
    <dbReference type="NCBI Taxonomy" id="1798409"/>
    <lineage>
        <taxon>Bacteria</taxon>
        <taxon>Candidatus Harrisoniibacteriota</taxon>
    </lineage>
</organism>
<comment type="subcellular location">
    <subcellularLocation>
        <location evidence="6">Cytoplasm</location>
    </subcellularLocation>
</comment>
<dbReference type="GO" id="GO:0006741">
    <property type="term" value="P:NADP+ biosynthetic process"/>
    <property type="evidence" value="ECO:0007669"/>
    <property type="project" value="UniProtKB-UniRule"/>
</dbReference>
<comment type="caution">
    <text evidence="6">Lacks conserved residue(s) required for the propagation of feature annotation.</text>
</comment>
<keyword evidence="2 6" id="KW-0418">Kinase</keyword>
<comment type="catalytic activity">
    <reaction evidence="5 6">
        <text>NAD(+) + ATP = ADP + NADP(+) + H(+)</text>
        <dbReference type="Rhea" id="RHEA:18629"/>
        <dbReference type="ChEBI" id="CHEBI:15378"/>
        <dbReference type="ChEBI" id="CHEBI:30616"/>
        <dbReference type="ChEBI" id="CHEBI:57540"/>
        <dbReference type="ChEBI" id="CHEBI:58349"/>
        <dbReference type="ChEBI" id="CHEBI:456216"/>
        <dbReference type="EC" id="2.7.1.23"/>
    </reaction>
</comment>
<dbReference type="Proteomes" id="UP000177690">
    <property type="component" value="Unassembled WGS sequence"/>
</dbReference>
<evidence type="ECO:0000256" key="2">
    <source>
        <dbReference type="ARBA" id="ARBA00022777"/>
    </source>
</evidence>
<dbReference type="Pfam" id="PF20143">
    <property type="entry name" value="NAD_kinase_C"/>
    <property type="match status" value="1"/>
</dbReference>
<dbReference type="PANTHER" id="PTHR20275:SF0">
    <property type="entry name" value="NAD KINASE"/>
    <property type="match status" value="1"/>
</dbReference>
<reference evidence="7 8" key="1">
    <citation type="journal article" date="2016" name="Nat. Commun.">
        <title>Thousands of microbial genomes shed light on interconnected biogeochemical processes in an aquifer system.</title>
        <authorList>
            <person name="Anantharaman K."/>
            <person name="Brown C.T."/>
            <person name="Hug L.A."/>
            <person name="Sharon I."/>
            <person name="Castelle C.J."/>
            <person name="Probst A.J."/>
            <person name="Thomas B.C."/>
            <person name="Singh A."/>
            <person name="Wilkins M.J."/>
            <person name="Karaoz U."/>
            <person name="Brodie E.L."/>
            <person name="Williams K.H."/>
            <person name="Hubbard S.S."/>
            <person name="Banfield J.F."/>
        </authorList>
    </citation>
    <scope>NUCLEOTIDE SEQUENCE [LARGE SCALE GENOMIC DNA]</scope>
</reference>
<comment type="caution">
    <text evidence="7">The sequence shown here is derived from an EMBL/GenBank/DDBJ whole genome shotgun (WGS) entry which is preliminary data.</text>
</comment>
<proteinExistence type="inferred from homology"/>
<keyword evidence="4 6" id="KW-0520">NAD</keyword>
<dbReference type="EC" id="2.7.1.23" evidence="6"/>
<feature type="binding site" evidence="6">
    <location>
        <position position="193"/>
    </location>
    <ligand>
        <name>NAD(+)</name>
        <dbReference type="ChEBI" id="CHEBI:57540"/>
    </ligand>
</feature>
<dbReference type="GO" id="GO:0005737">
    <property type="term" value="C:cytoplasm"/>
    <property type="evidence" value="ECO:0007669"/>
    <property type="project" value="UniProtKB-SubCell"/>
</dbReference>
<dbReference type="Pfam" id="PF01513">
    <property type="entry name" value="NAD_kinase"/>
    <property type="match status" value="1"/>
</dbReference>
<dbReference type="EMBL" id="MHJL01000006">
    <property type="protein sequence ID" value="OGY68159.1"/>
    <property type="molecule type" value="Genomic_DNA"/>
</dbReference>
<gene>
    <name evidence="6" type="primary">nadK</name>
    <name evidence="7" type="ORF">A3I24_00805</name>
</gene>
<dbReference type="GO" id="GO:0005524">
    <property type="term" value="F:ATP binding"/>
    <property type="evidence" value="ECO:0007669"/>
    <property type="project" value="UniProtKB-KW"/>
</dbReference>
<dbReference type="GO" id="GO:0019674">
    <property type="term" value="P:NAD+ metabolic process"/>
    <property type="evidence" value="ECO:0007669"/>
    <property type="project" value="InterPro"/>
</dbReference>
<keyword evidence="6" id="KW-0067">ATP-binding</keyword>
<feature type="binding site" evidence="6">
    <location>
        <position position="156"/>
    </location>
    <ligand>
        <name>NAD(+)</name>
        <dbReference type="ChEBI" id="CHEBI:57540"/>
    </ligand>
</feature>
<comment type="function">
    <text evidence="6">Involved in the regulation of the intracellular balance of NAD and NADP, and is a key enzyme in the biosynthesis of NADP. Catalyzes specifically the phosphorylation on 2'-hydroxyl of the adenosine moiety of NAD to yield NADP.</text>
</comment>
<dbReference type="InterPro" id="IPR017437">
    <property type="entry name" value="ATP-NAD_kinase_PpnK-typ_C"/>
</dbReference>
<evidence type="ECO:0000256" key="5">
    <source>
        <dbReference type="ARBA" id="ARBA00047925"/>
    </source>
</evidence>
<dbReference type="InterPro" id="IPR016064">
    <property type="entry name" value="NAD/diacylglycerol_kinase_sf"/>
</dbReference>
<comment type="similarity">
    <text evidence="6">Belongs to the NAD kinase family.</text>
</comment>
<evidence type="ECO:0000256" key="3">
    <source>
        <dbReference type="ARBA" id="ARBA00022857"/>
    </source>
</evidence>
<keyword evidence="6" id="KW-0547">Nucleotide-binding</keyword>
<dbReference type="GO" id="GO:0051287">
    <property type="term" value="F:NAD binding"/>
    <property type="evidence" value="ECO:0007669"/>
    <property type="project" value="UniProtKB-ARBA"/>
</dbReference>
<comment type="cofactor">
    <cofactor evidence="6">
        <name>a divalent metal cation</name>
        <dbReference type="ChEBI" id="CHEBI:60240"/>
    </cofactor>
</comment>
<dbReference type="PANTHER" id="PTHR20275">
    <property type="entry name" value="NAD KINASE"/>
    <property type="match status" value="1"/>
</dbReference>
<accession>A0A1G1ZUL4</accession>
<feature type="binding site" evidence="6">
    <location>
        <begin position="130"/>
        <end position="131"/>
    </location>
    <ligand>
        <name>NAD(+)</name>
        <dbReference type="ChEBI" id="CHEBI:57540"/>
    </ligand>
</feature>
<name>A0A1G1ZUL4_9BACT</name>